<gene>
    <name evidence="2" type="ORF">F1193_13140</name>
</gene>
<evidence type="ECO:0000313" key="2">
    <source>
        <dbReference type="EMBL" id="KAA5598266.1"/>
    </source>
</evidence>
<feature type="compositionally biased region" description="Polar residues" evidence="1">
    <location>
        <begin position="91"/>
        <end position="110"/>
    </location>
</feature>
<accession>A0A5M6HQY7</accession>
<sequence>MGGGTQTRNAADIADPAPREPNESSHSATAPRRSGLAQAFQNSVFQRSAPLNPAAPNADARGRRRARTFLLEIKTFTKIRDTIQPPASGATAPSVQGAQTPKSGPSTSISGPVATKGRTA</sequence>
<dbReference type="EMBL" id="VWPL01000027">
    <property type="protein sequence ID" value="KAA5598266.1"/>
    <property type="molecule type" value="Genomic_DNA"/>
</dbReference>
<protein>
    <submittedName>
        <fullName evidence="2">Uncharacterized protein</fullName>
    </submittedName>
</protein>
<organism evidence="2 3">
    <name type="scientific">Blastochloris sulfoviridis</name>
    <dbReference type="NCBI Taxonomy" id="50712"/>
    <lineage>
        <taxon>Bacteria</taxon>
        <taxon>Pseudomonadati</taxon>
        <taxon>Pseudomonadota</taxon>
        <taxon>Alphaproteobacteria</taxon>
        <taxon>Hyphomicrobiales</taxon>
        <taxon>Blastochloridaceae</taxon>
        <taxon>Blastochloris</taxon>
    </lineage>
</organism>
<dbReference type="Proteomes" id="UP000323886">
    <property type="component" value="Unassembled WGS sequence"/>
</dbReference>
<keyword evidence="3" id="KW-1185">Reference proteome</keyword>
<reference evidence="2 3" key="1">
    <citation type="submission" date="2019-09" db="EMBL/GenBank/DDBJ databases">
        <title>Draft Whole-Genome sequence of Blastochloris sulfoviridis DSM 729.</title>
        <authorList>
            <person name="Meyer T.E."/>
            <person name="Kyndt J.A."/>
        </authorList>
    </citation>
    <scope>NUCLEOTIDE SEQUENCE [LARGE SCALE GENOMIC DNA]</scope>
    <source>
        <strain evidence="2 3">DSM 729</strain>
    </source>
</reference>
<feature type="compositionally biased region" description="Low complexity" evidence="1">
    <location>
        <begin position="49"/>
        <end position="59"/>
    </location>
</feature>
<dbReference type="RefSeq" id="WP_150098271.1">
    <property type="nucleotide sequence ID" value="NZ_VWPL01000027.1"/>
</dbReference>
<feature type="region of interest" description="Disordered" evidence="1">
    <location>
        <begin position="79"/>
        <end position="120"/>
    </location>
</feature>
<comment type="caution">
    <text evidence="2">The sequence shown here is derived from an EMBL/GenBank/DDBJ whole genome shotgun (WGS) entry which is preliminary data.</text>
</comment>
<name>A0A5M6HQY7_9HYPH</name>
<proteinExistence type="predicted"/>
<feature type="region of interest" description="Disordered" evidence="1">
    <location>
        <begin position="1"/>
        <end position="63"/>
    </location>
</feature>
<evidence type="ECO:0000313" key="3">
    <source>
        <dbReference type="Proteomes" id="UP000323886"/>
    </source>
</evidence>
<evidence type="ECO:0000256" key="1">
    <source>
        <dbReference type="SAM" id="MobiDB-lite"/>
    </source>
</evidence>
<dbReference type="AlphaFoldDB" id="A0A5M6HQY7"/>